<protein>
    <submittedName>
        <fullName evidence="2">Uncharacterized protein</fullName>
    </submittedName>
</protein>
<accession>A0A101DC46</accession>
<reference evidence="4 5" key="2">
    <citation type="journal article" date="2015" name="MBio">
        <title>Genome-Resolved Metagenomic Analysis Reveals Roles for Candidate Phyla and Other Microbial Community Members in Biogeochemical Transformations in Oil Reservoirs.</title>
        <authorList>
            <person name="Hu P."/>
            <person name="Tom L."/>
            <person name="Singh A."/>
            <person name="Thomas B.C."/>
            <person name="Baker B.J."/>
            <person name="Piceno Y.M."/>
            <person name="Andersen G.L."/>
            <person name="Banfield J.F."/>
        </authorList>
    </citation>
    <scope>NUCLEOTIDE SEQUENCE [LARGE SCALE GENOMIC DNA]</scope>
</reference>
<dbReference type="AlphaFoldDB" id="A0A101DC46"/>
<evidence type="ECO:0000256" key="1">
    <source>
        <dbReference type="SAM" id="Phobius"/>
    </source>
</evidence>
<keyword evidence="1" id="KW-0812">Transmembrane</keyword>
<dbReference type="PATRIC" id="fig|2234.6.peg.704"/>
<evidence type="ECO:0000313" key="5">
    <source>
        <dbReference type="Proteomes" id="UP000054307"/>
    </source>
</evidence>
<evidence type="ECO:0000313" key="2">
    <source>
        <dbReference type="EMBL" id="KUJ92799.1"/>
    </source>
</evidence>
<feature type="transmembrane region" description="Helical" evidence="1">
    <location>
        <begin position="30"/>
        <end position="50"/>
    </location>
</feature>
<keyword evidence="1" id="KW-1133">Transmembrane helix</keyword>
<name>A0A101DC46_ARCFL</name>
<keyword evidence="1" id="KW-0472">Membrane</keyword>
<comment type="caution">
    <text evidence="2">The sequence shown here is derived from an EMBL/GenBank/DDBJ whole genome shotgun (WGS) entry which is preliminary data.</text>
</comment>
<proteinExistence type="predicted"/>
<sequence>MIFLIISVPFGIYSLVIYNLTRRAPGKMRYLIPPLLTATLPALYLPLTGFKVSYDLLPVVGYLTYSQFLLLLLQLQR</sequence>
<gene>
    <name evidence="2" type="ORF">XD40_1993</name>
    <name evidence="3" type="ORF">XD48_2133</name>
</gene>
<dbReference type="Proteomes" id="UP000054307">
    <property type="component" value="Unassembled WGS sequence"/>
</dbReference>
<organism evidence="2 5">
    <name type="scientific">Archaeoglobus fulgidus</name>
    <dbReference type="NCBI Taxonomy" id="2234"/>
    <lineage>
        <taxon>Archaea</taxon>
        <taxon>Methanobacteriati</taxon>
        <taxon>Methanobacteriota</taxon>
        <taxon>Archaeoglobi</taxon>
        <taxon>Archaeoglobales</taxon>
        <taxon>Archaeoglobaceae</taxon>
        <taxon>Archaeoglobus</taxon>
    </lineage>
</organism>
<reference evidence="2" key="1">
    <citation type="journal article" date="2015" name="MBio">
        <title>Genome-resolved metagenomic analysis reveals roles for candidate phyla and other microbial community members in biogeochemical transformations in oil reservoirs.</title>
        <authorList>
            <person name="Hu P."/>
            <person name="Tom L."/>
            <person name="Singh A."/>
            <person name="Thomas B.C."/>
            <person name="Baker B.J."/>
            <person name="Piceno Y.M."/>
            <person name="Andersen G.L."/>
            <person name="Banfield J.F."/>
        </authorList>
    </citation>
    <scope>NUCLEOTIDE SEQUENCE [LARGE SCALE GENOMIC DNA]</scope>
    <source>
        <strain evidence="3">49_2300</strain>
        <strain evidence="2">49_95</strain>
    </source>
</reference>
<dbReference type="EMBL" id="LGEQ01000048">
    <property type="protein sequence ID" value="KUJ92799.1"/>
    <property type="molecule type" value="Genomic_DNA"/>
</dbReference>
<dbReference type="Proteomes" id="UP000054015">
    <property type="component" value="Unassembled WGS sequence"/>
</dbReference>
<evidence type="ECO:0000313" key="4">
    <source>
        <dbReference type="Proteomes" id="UP000054015"/>
    </source>
</evidence>
<dbReference type="EMBL" id="LGEX01000094">
    <property type="protein sequence ID" value="KUK05630.1"/>
    <property type="molecule type" value="Genomic_DNA"/>
</dbReference>
<feature type="transmembrane region" description="Helical" evidence="1">
    <location>
        <begin position="56"/>
        <end position="75"/>
    </location>
</feature>
<evidence type="ECO:0000313" key="3">
    <source>
        <dbReference type="EMBL" id="KUK05630.1"/>
    </source>
</evidence>